<feature type="transmembrane region" description="Helical" evidence="7">
    <location>
        <begin position="243"/>
        <end position="261"/>
    </location>
</feature>
<dbReference type="HOGENOM" id="CLU_016047_1_1_12"/>
<sequence>MKRLRAYEAVALYTVLIFGALLMTVPFFWMILTAFKSVSESTQLHPFAVFPSVWRTDAFVSVIRKMNFIRLYWNTLVLIAGRILCTLVTATLAGYALGRLHFPGKNVAFALVLFQMMIPPQIFIIPQYLIVNKLGMLNTAFALLFPGLVSAFGTFLMRQAFIALPQDVEQAARIDGCNTGQIFLRIMLPLVQSSLVALGIFTALFAYKELMWPLVVNTDQNTIPLSAALAKLQGQFVTNYPELMAASCLACVPMILIYLMFQKQFISGIAFSGSKL</sequence>
<dbReference type="Gene3D" id="1.10.3720.10">
    <property type="entry name" value="MetI-like"/>
    <property type="match status" value="1"/>
</dbReference>
<dbReference type="GO" id="GO:0005886">
    <property type="term" value="C:plasma membrane"/>
    <property type="evidence" value="ECO:0007669"/>
    <property type="project" value="UniProtKB-SubCell"/>
</dbReference>
<evidence type="ECO:0000256" key="5">
    <source>
        <dbReference type="ARBA" id="ARBA00022989"/>
    </source>
</evidence>
<name>F4LKP2_TREBD</name>
<dbReference type="OrthoDB" id="9773467at2"/>
<gene>
    <name evidence="9" type="ordered locus">Trebr_0045</name>
</gene>
<feature type="transmembrane region" description="Helical" evidence="7">
    <location>
        <begin position="12"/>
        <end position="32"/>
    </location>
</feature>
<feature type="transmembrane region" description="Helical" evidence="7">
    <location>
        <begin position="71"/>
        <end position="95"/>
    </location>
</feature>
<dbReference type="PANTHER" id="PTHR43744">
    <property type="entry name" value="ABC TRANSPORTER PERMEASE PROTEIN MG189-RELATED-RELATED"/>
    <property type="match status" value="1"/>
</dbReference>
<dbReference type="PANTHER" id="PTHR43744:SF12">
    <property type="entry name" value="ABC TRANSPORTER PERMEASE PROTEIN MG189-RELATED"/>
    <property type="match status" value="1"/>
</dbReference>
<organism evidence="9 10">
    <name type="scientific">Treponema brennaborense (strain DSM 12168 / CIP 105900 / DD5/3)</name>
    <dbReference type="NCBI Taxonomy" id="906968"/>
    <lineage>
        <taxon>Bacteria</taxon>
        <taxon>Pseudomonadati</taxon>
        <taxon>Spirochaetota</taxon>
        <taxon>Spirochaetia</taxon>
        <taxon>Spirochaetales</taxon>
        <taxon>Treponemataceae</taxon>
        <taxon>Treponema</taxon>
    </lineage>
</organism>
<keyword evidence="5 7" id="KW-1133">Transmembrane helix</keyword>
<evidence type="ECO:0000256" key="1">
    <source>
        <dbReference type="ARBA" id="ARBA00004651"/>
    </source>
</evidence>
<dbReference type="InterPro" id="IPR000515">
    <property type="entry name" value="MetI-like"/>
</dbReference>
<dbReference type="EMBL" id="CP002696">
    <property type="protein sequence ID" value="AEE15503.1"/>
    <property type="molecule type" value="Genomic_DNA"/>
</dbReference>
<evidence type="ECO:0000313" key="9">
    <source>
        <dbReference type="EMBL" id="AEE15503.1"/>
    </source>
</evidence>
<dbReference type="KEGG" id="tbe:Trebr_0045"/>
<keyword evidence="4 7" id="KW-0812">Transmembrane</keyword>
<evidence type="ECO:0000256" key="6">
    <source>
        <dbReference type="ARBA" id="ARBA00023136"/>
    </source>
</evidence>
<keyword evidence="6 7" id="KW-0472">Membrane</keyword>
<dbReference type="Pfam" id="PF00528">
    <property type="entry name" value="BPD_transp_1"/>
    <property type="match status" value="1"/>
</dbReference>
<dbReference type="Proteomes" id="UP000006546">
    <property type="component" value="Chromosome"/>
</dbReference>
<feature type="transmembrane region" description="Helical" evidence="7">
    <location>
        <begin position="141"/>
        <end position="161"/>
    </location>
</feature>
<feature type="domain" description="ABC transmembrane type-1" evidence="8">
    <location>
        <begin position="72"/>
        <end position="261"/>
    </location>
</feature>
<dbReference type="AlphaFoldDB" id="F4LKP2"/>
<evidence type="ECO:0000256" key="4">
    <source>
        <dbReference type="ARBA" id="ARBA00022692"/>
    </source>
</evidence>
<dbReference type="InterPro" id="IPR035906">
    <property type="entry name" value="MetI-like_sf"/>
</dbReference>
<evidence type="ECO:0000256" key="7">
    <source>
        <dbReference type="RuleBase" id="RU363032"/>
    </source>
</evidence>
<dbReference type="eggNOG" id="COG0395">
    <property type="taxonomic scope" value="Bacteria"/>
</dbReference>
<dbReference type="PROSITE" id="PS50928">
    <property type="entry name" value="ABC_TM1"/>
    <property type="match status" value="1"/>
</dbReference>
<accession>F4LKP2</accession>
<keyword evidence="3" id="KW-1003">Cell membrane</keyword>
<evidence type="ECO:0000256" key="2">
    <source>
        <dbReference type="ARBA" id="ARBA00022448"/>
    </source>
</evidence>
<protein>
    <submittedName>
        <fullName evidence="9">ABC-type transporter, integral membrane subunit</fullName>
    </submittedName>
</protein>
<comment type="subcellular location">
    <subcellularLocation>
        <location evidence="1 7">Cell membrane</location>
        <topology evidence="1 7">Multi-pass membrane protein</topology>
    </subcellularLocation>
</comment>
<keyword evidence="10" id="KW-1185">Reference proteome</keyword>
<evidence type="ECO:0000259" key="8">
    <source>
        <dbReference type="PROSITE" id="PS50928"/>
    </source>
</evidence>
<evidence type="ECO:0000256" key="3">
    <source>
        <dbReference type="ARBA" id="ARBA00022475"/>
    </source>
</evidence>
<comment type="similarity">
    <text evidence="7">Belongs to the binding-protein-dependent transport system permease family.</text>
</comment>
<feature type="transmembrane region" description="Helical" evidence="7">
    <location>
        <begin position="182"/>
        <end position="207"/>
    </location>
</feature>
<reference evidence="10" key="1">
    <citation type="submission" date="2011-04" db="EMBL/GenBank/DDBJ databases">
        <title>The complete genome of Treponema brennaborense DSM 12168.</title>
        <authorList>
            <person name="Lucas S."/>
            <person name="Han J."/>
            <person name="Lapidus A."/>
            <person name="Bruce D."/>
            <person name="Goodwin L."/>
            <person name="Pitluck S."/>
            <person name="Peters L."/>
            <person name="Kyrpides N."/>
            <person name="Mavromatis K."/>
            <person name="Ivanova N."/>
            <person name="Mikhailova N."/>
            <person name="Pagani I."/>
            <person name="Teshima H."/>
            <person name="Detter J.C."/>
            <person name="Tapia R."/>
            <person name="Han C."/>
            <person name="Land M."/>
            <person name="Hauser L."/>
            <person name="Markowitz V."/>
            <person name="Cheng J.-F."/>
            <person name="Hugenholtz P."/>
            <person name="Woyke T."/>
            <person name="Wu D."/>
            <person name="Gronow S."/>
            <person name="Wellnitz S."/>
            <person name="Brambilla E."/>
            <person name="Klenk H.-P."/>
            <person name="Eisen J.A."/>
        </authorList>
    </citation>
    <scope>NUCLEOTIDE SEQUENCE [LARGE SCALE GENOMIC DNA]</scope>
    <source>
        <strain evidence="10">DSM 12168 / CIP 105900 / DD5/3</strain>
    </source>
</reference>
<evidence type="ECO:0000313" key="10">
    <source>
        <dbReference type="Proteomes" id="UP000006546"/>
    </source>
</evidence>
<dbReference type="GO" id="GO:0055085">
    <property type="term" value="P:transmembrane transport"/>
    <property type="evidence" value="ECO:0007669"/>
    <property type="project" value="InterPro"/>
</dbReference>
<dbReference type="CDD" id="cd06261">
    <property type="entry name" value="TM_PBP2"/>
    <property type="match status" value="1"/>
</dbReference>
<dbReference type="RefSeq" id="WP_013757223.1">
    <property type="nucleotide sequence ID" value="NC_015500.1"/>
</dbReference>
<dbReference type="STRING" id="906968.Trebr_0045"/>
<proteinExistence type="inferred from homology"/>
<keyword evidence="2 7" id="KW-0813">Transport</keyword>
<feature type="transmembrane region" description="Helical" evidence="7">
    <location>
        <begin position="107"/>
        <end position="129"/>
    </location>
</feature>
<dbReference type="SUPFAM" id="SSF161098">
    <property type="entry name" value="MetI-like"/>
    <property type="match status" value="1"/>
</dbReference>